<protein>
    <submittedName>
        <fullName evidence="1">Uncharacterized protein</fullName>
    </submittedName>
</protein>
<dbReference type="STRING" id="1194083.BN12_630015"/>
<dbReference type="AlphaFoldDB" id="A0A077M6V7"/>
<proteinExistence type="predicted"/>
<evidence type="ECO:0000313" key="1">
    <source>
        <dbReference type="EMBL" id="CCH79904.1"/>
    </source>
</evidence>
<dbReference type="Proteomes" id="UP000035721">
    <property type="component" value="Unassembled WGS sequence"/>
</dbReference>
<name>A0A077M6V7_9MICO</name>
<dbReference type="RefSeq" id="WP_157635420.1">
    <property type="nucleotide sequence ID" value="NZ_HF570958.1"/>
</dbReference>
<sequence>MGLPRVALPVVGFSPAGVTGLSTSERAVRGVLETVLLVHLVLVVVTALKGKSPDRGCSVAARPISKERVRKPVGIFPSAGGRA</sequence>
<comment type="caution">
    <text evidence="1">The sequence shown here is derived from an EMBL/GenBank/DDBJ whole genome shotgun (WGS) entry which is preliminary data.</text>
</comment>
<keyword evidence="2" id="KW-1185">Reference proteome</keyword>
<dbReference type="EMBL" id="CAJB01000396">
    <property type="protein sequence ID" value="CCH79904.1"/>
    <property type="molecule type" value="Genomic_DNA"/>
</dbReference>
<accession>A0A077M6V7</accession>
<reference evidence="1 2" key="1">
    <citation type="journal article" date="2013" name="ISME J.">
        <title>A metabolic model for members of the genus Tetrasphaera involved in enhanced biological phosphorus removal.</title>
        <authorList>
            <person name="Kristiansen R."/>
            <person name="Nguyen H.T.T."/>
            <person name="Saunders A.M."/>
            <person name="Nielsen J.L."/>
            <person name="Wimmer R."/>
            <person name="Le V.Q."/>
            <person name="McIlroy S.J."/>
            <person name="Petrovski S."/>
            <person name="Seviour R.J."/>
            <person name="Calteau A."/>
            <person name="Nielsen K.L."/>
            <person name="Nielsen P.H."/>
        </authorList>
    </citation>
    <scope>NUCLEOTIDE SEQUENCE [LARGE SCALE GENOMIC DNA]</scope>
    <source>
        <strain evidence="1 2">T1-X7</strain>
    </source>
</reference>
<gene>
    <name evidence="1" type="ORF">BN12_630015</name>
</gene>
<organism evidence="1 2">
    <name type="scientific">Nostocoides japonicum T1-X7</name>
    <dbReference type="NCBI Taxonomy" id="1194083"/>
    <lineage>
        <taxon>Bacteria</taxon>
        <taxon>Bacillati</taxon>
        <taxon>Actinomycetota</taxon>
        <taxon>Actinomycetes</taxon>
        <taxon>Micrococcales</taxon>
        <taxon>Intrasporangiaceae</taxon>
        <taxon>Nostocoides</taxon>
    </lineage>
</organism>
<evidence type="ECO:0000313" key="2">
    <source>
        <dbReference type="Proteomes" id="UP000035721"/>
    </source>
</evidence>